<keyword evidence="2" id="KW-0808">Transferase</keyword>
<dbReference type="AlphaFoldDB" id="A0A0A9WKZ6"/>
<reference evidence="2" key="1">
    <citation type="journal article" date="2014" name="PLoS ONE">
        <title>Transcriptome-Based Identification of ABC Transporters in the Western Tarnished Plant Bug Lygus hesperus.</title>
        <authorList>
            <person name="Hull J.J."/>
            <person name="Chaney K."/>
            <person name="Geib S.M."/>
            <person name="Fabrick J.A."/>
            <person name="Brent C.S."/>
            <person name="Walsh D."/>
            <person name="Lavine L.C."/>
        </authorList>
    </citation>
    <scope>NUCLEOTIDE SEQUENCE</scope>
</reference>
<dbReference type="PANTHER" id="PTHR21301:SF10">
    <property type="entry name" value="REVERSE TRANSCRIPTASE DOMAIN-CONTAINING PROTEIN"/>
    <property type="match status" value="1"/>
</dbReference>
<dbReference type="GO" id="GO:0003964">
    <property type="term" value="F:RNA-directed DNA polymerase activity"/>
    <property type="evidence" value="ECO:0007669"/>
    <property type="project" value="UniProtKB-KW"/>
</dbReference>
<name>A0A0A9WKZ6_LYGHE</name>
<dbReference type="Pfam" id="PF26215">
    <property type="entry name" value="HTH_animal"/>
    <property type="match status" value="1"/>
</dbReference>
<dbReference type="InterPro" id="IPR000477">
    <property type="entry name" value="RT_dom"/>
</dbReference>
<keyword evidence="2" id="KW-0695">RNA-directed DNA polymerase</keyword>
<evidence type="ECO:0000259" key="1">
    <source>
        <dbReference type="PROSITE" id="PS50878"/>
    </source>
</evidence>
<organism evidence="2">
    <name type="scientific">Lygus hesperus</name>
    <name type="common">Western plant bug</name>
    <dbReference type="NCBI Taxonomy" id="30085"/>
    <lineage>
        <taxon>Eukaryota</taxon>
        <taxon>Metazoa</taxon>
        <taxon>Ecdysozoa</taxon>
        <taxon>Arthropoda</taxon>
        <taxon>Hexapoda</taxon>
        <taxon>Insecta</taxon>
        <taxon>Pterygota</taxon>
        <taxon>Neoptera</taxon>
        <taxon>Paraneoptera</taxon>
        <taxon>Hemiptera</taxon>
        <taxon>Heteroptera</taxon>
        <taxon>Panheteroptera</taxon>
        <taxon>Cimicomorpha</taxon>
        <taxon>Miridae</taxon>
        <taxon>Mirini</taxon>
        <taxon>Lygus</taxon>
    </lineage>
</organism>
<keyword evidence="2" id="KW-0548">Nucleotidyltransferase</keyword>
<dbReference type="EMBL" id="GBHO01036436">
    <property type="protein sequence ID" value="JAG07168.1"/>
    <property type="molecule type" value="Transcribed_RNA"/>
</dbReference>
<dbReference type="InterPro" id="IPR058912">
    <property type="entry name" value="HTH_animal"/>
</dbReference>
<feature type="non-terminal residue" evidence="2">
    <location>
        <position position="1"/>
    </location>
</feature>
<feature type="domain" description="Reverse transcriptase" evidence="1">
    <location>
        <begin position="100"/>
        <end position="398"/>
    </location>
</feature>
<feature type="non-terminal residue" evidence="2">
    <location>
        <position position="601"/>
    </location>
</feature>
<protein>
    <submittedName>
        <fullName evidence="2">Telomerase reverse transcriptase</fullName>
    </submittedName>
</protein>
<proteinExistence type="predicted"/>
<sequence>KHYWAANPSDQEDVVHPALREYRQSTRFEPPVRLPSTHPVERYILQLLRKLADPTFLRYLQPSRNLSDEEAVALRHLRSDDSIKIMQADKGTTVVVMDTDAYKSEVLRQLGDADSYQLIPNDPTERFRREIVDYLDEHGPMEGLSSQELELLVPTEPRVSVFYTLPKIHKPHSMPANPPPGRPIVSSCGCLTERISAFLDHCLQPLVQSQPTYLRDTYHFLDVLRGVELPSEPIYPPLLVTIDVTSLYSSIPHNEGLAALRYYLERRPDQHRDPSTPFPLKLAEFVLTRNYFKFDGQFYLQTKGTAMGTRAAPSYANLFMAHLEEDFLSRRGTTRPKSPFLWCRFIDDIFMIWTHGEAALNEFLENLNSLYSVRFTHSTSRHTATFLDVDITLEGTSFRTLVHRKETNAQLYLHHSSCHPPHVKRSIPRSLSVRGHRICSHEGDLVIYLQSLKERLSQRGYPSRLLNDRIVPAGVRYRAPDPREPHGGPFLVTSFFPGIQNINAFPRGLHAVLTECPATREAFPQPLFLAYRGAPNLGSKLSHKVFPRPPLDHSRQPGLSPCGRPRCKLCPLVVLGSDYSSVNTPFTYKTRGAPATCQTPN</sequence>
<accession>A0A0A9WKZ6</accession>
<dbReference type="PROSITE" id="PS50878">
    <property type="entry name" value="RT_POL"/>
    <property type="match status" value="1"/>
</dbReference>
<evidence type="ECO:0000313" key="2">
    <source>
        <dbReference type="EMBL" id="JAG07168.1"/>
    </source>
</evidence>
<reference evidence="2" key="2">
    <citation type="submission" date="2014-07" db="EMBL/GenBank/DDBJ databases">
        <authorList>
            <person name="Hull J."/>
        </authorList>
    </citation>
    <scope>NUCLEOTIDE SEQUENCE</scope>
</reference>
<dbReference type="PANTHER" id="PTHR21301">
    <property type="entry name" value="REVERSE TRANSCRIPTASE"/>
    <property type="match status" value="1"/>
</dbReference>
<gene>
    <name evidence="2" type="primary">TERT_0</name>
    <name evidence="2" type="ORF">CM83_6734</name>
</gene>